<keyword evidence="12" id="KW-1185">Reference proteome</keyword>
<dbReference type="PANTHER" id="PTHR20863">
    <property type="entry name" value="ACYL CARRIER PROTEIN"/>
    <property type="match status" value="1"/>
</dbReference>
<comment type="function">
    <text evidence="7 9">Carrier of the growing fatty acid chain in fatty acid biosynthesis.</text>
</comment>
<dbReference type="FunCoup" id="A0A3G9JQ80">
    <property type="interactions" value="307"/>
</dbReference>
<evidence type="ECO:0000256" key="9">
    <source>
        <dbReference type="RuleBase" id="RU003545"/>
    </source>
</evidence>
<comment type="subcellular location">
    <subcellularLocation>
        <location evidence="7">Cytoplasm</location>
    </subcellularLocation>
</comment>
<comment type="PTM">
    <text evidence="9">4'-phosphopantetheine is transferred from CoA to a specific serine of apo-ACP by acpS.</text>
</comment>
<dbReference type="OrthoDB" id="9804551at2"/>
<evidence type="ECO:0000256" key="8">
    <source>
        <dbReference type="NCBIfam" id="TIGR00517"/>
    </source>
</evidence>
<protein>
    <recommendedName>
        <fullName evidence="7 8">Acyl carrier protein</fullName>
        <shortName evidence="7">ACP</shortName>
    </recommendedName>
</protein>
<evidence type="ECO:0000259" key="10">
    <source>
        <dbReference type="PROSITE" id="PS50075"/>
    </source>
</evidence>
<dbReference type="PANTHER" id="PTHR20863:SF76">
    <property type="entry name" value="CARRIER DOMAIN-CONTAINING PROTEIN"/>
    <property type="match status" value="1"/>
</dbReference>
<dbReference type="InParanoid" id="A0A3G9JQ80"/>
<dbReference type="GO" id="GO:0009245">
    <property type="term" value="P:lipid A biosynthetic process"/>
    <property type="evidence" value="ECO:0007669"/>
    <property type="project" value="TreeGrafter"/>
</dbReference>
<evidence type="ECO:0000256" key="7">
    <source>
        <dbReference type="HAMAP-Rule" id="MF_01217"/>
    </source>
</evidence>
<dbReference type="AlphaFoldDB" id="A0A3G9JQ80"/>
<dbReference type="Proteomes" id="UP000268059">
    <property type="component" value="Chromosome"/>
</dbReference>
<proteinExistence type="inferred from homology"/>
<evidence type="ECO:0000256" key="2">
    <source>
        <dbReference type="ARBA" id="ARBA00022516"/>
    </source>
</evidence>
<dbReference type="InterPro" id="IPR009081">
    <property type="entry name" value="PP-bd_ACP"/>
</dbReference>
<feature type="modified residue" description="O-(pantetheine 4'-phosphoryl)serine" evidence="7">
    <location>
        <position position="36"/>
    </location>
</feature>
<dbReference type="SUPFAM" id="SSF47336">
    <property type="entry name" value="ACP-like"/>
    <property type="match status" value="1"/>
</dbReference>
<evidence type="ECO:0000256" key="6">
    <source>
        <dbReference type="ARBA" id="ARBA00023160"/>
    </source>
</evidence>
<dbReference type="UniPathway" id="UPA00094"/>
<dbReference type="PROSITE" id="PS50075">
    <property type="entry name" value="CARRIER"/>
    <property type="match status" value="1"/>
</dbReference>
<keyword evidence="1 7" id="KW-0596">Phosphopantetheine</keyword>
<keyword evidence="2 7" id="KW-0444">Lipid biosynthesis</keyword>
<comment type="pathway">
    <text evidence="7 9">Lipid metabolism; fatty acid biosynthesis.</text>
</comment>
<evidence type="ECO:0000256" key="3">
    <source>
        <dbReference type="ARBA" id="ARBA00022553"/>
    </source>
</evidence>
<dbReference type="GO" id="GO:0000036">
    <property type="term" value="F:acyl carrier activity"/>
    <property type="evidence" value="ECO:0007669"/>
    <property type="project" value="UniProtKB-UniRule"/>
</dbReference>
<keyword evidence="6 7" id="KW-0275">Fatty acid biosynthesis</keyword>
<dbReference type="GO" id="GO:0005829">
    <property type="term" value="C:cytosol"/>
    <property type="evidence" value="ECO:0007669"/>
    <property type="project" value="TreeGrafter"/>
</dbReference>
<evidence type="ECO:0000256" key="1">
    <source>
        <dbReference type="ARBA" id="ARBA00022450"/>
    </source>
</evidence>
<dbReference type="InterPro" id="IPR036736">
    <property type="entry name" value="ACP-like_sf"/>
</dbReference>
<keyword evidence="4 7" id="KW-0276">Fatty acid metabolism</keyword>
<comment type="PTM">
    <text evidence="7">4'-phosphopantetheine is transferred from CoA to a specific serine of apo-ACP by AcpS. This modification is essential for activity because fatty acids are bound in thioester linkage to the sulfhydryl of the prosthetic group.</text>
</comment>
<comment type="similarity">
    <text evidence="7">Belongs to the acyl carrier protein (ACP) family.</text>
</comment>
<gene>
    <name evidence="7 11" type="primary">acpP</name>
    <name evidence="11" type="ORF">SG0102_01430</name>
</gene>
<dbReference type="RefSeq" id="WP_125118179.1">
    <property type="nucleotide sequence ID" value="NZ_AP019309.1"/>
</dbReference>
<dbReference type="HAMAP" id="MF_01217">
    <property type="entry name" value="Acyl_carrier"/>
    <property type="match status" value="1"/>
</dbReference>
<dbReference type="NCBIfam" id="NF002150">
    <property type="entry name" value="PRK00982.1-4"/>
    <property type="match status" value="1"/>
</dbReference>
<dbReference type="NCBIfam" id="NF002148">
    <property type="entry name" value="PRK00982.1-2"/>
    <property type="match status" value="1"/>
</dbReference>
<reference evidence="11 12" key="1">
    <citation type="submission" date="2018-11" db="EMBL/GenBank/DDBJ databases">
        <title>Novel Erysipelotrichaceae bacterium isolated from small intestine of a swine.</title>
        <authorList>
            <person name="Kim J.S."/>
            <person name="Choe H."/>
            <person name="Lee Y.R."/>
            <person name="Kim K.M."/>
            <person name="Park D.S."/>
        </authorList>
    </citation>
    <scope>NUCLEOTIDE SEQUENCE [LARGE SCALE GENOMIC DNA]</scope>
    <source>
        <strain evidence="11 12">SG0102</strain>
    </source>
</reference>
<dbReference type="NCBIfam" id="TIGR00517">
    <property type="entry name" value="acyl_carrier"/>
    <property type="match status" value="1"/>
</dbReference>
<evidence type="ECO:0000256" key="4">
    <source>
        <dbReference type="ARBA" id="ARBA00022832"/>
    </source>
</evidence>
<dbReference type="EMBL" id="AP019309">
    <property type="protein sequence ID" value="BBH25209.1"/>
    <property type="molecule type" value="Genomic_DNA"/>
</dbReference>
<keyword evidence="3 7" id="KW-0597">Phosphoprotein</keyword>
<keyword evidence="5 7" id="KW-0443">Lipid metabolism</keyword>
<feature type="domain" description="Carrier" evidence="10">
    <location>
        <begin position="1"/>
        <end position="76"/>
    </location>
</feature>
<evidence type="ECO:0000313" key="11">
    <source>
        <dbReference type="EMBL" id="BBH25209.1"/>
    </source>
</evidence>
<accession>A0A3G9JQ80</accession>
<dbReference type="GO" id="GO:0000035">
    <property type="term" value="F:acyl binding"/>
    <property type="evidence" value="ECO:0007669"/>
    <property type="project" value="TreeGrafter"/>
</dbReference>
<dbReference type="Pfam" id="PF00550">
    <property type="entry name" value="PP-binding"/>
    <property type="match status" value="1"/>
</dbReference>
<organism evidence="11 12">
    <name type="scientific">Intestinibaculum porci</name>
    <dbReference type="NCBI Taxonomy" id="2487118"/>
    <lineage>
        <taxon>Bacteria</taxon>
        <taxon>Bacillati</taxon>
        <taxon>Bacillota</taxon>
        <taxon>Erysipelotrichia</taxon>
        <taxon>Erysipelotrichales</taxon>
        <taxon>Erysipelotrichaceae</taxon>
        <taxon>Intestinibaculum</taxon>
    </lineage>
</organism>
<sequence>MNTFEKVKDIIVDSLSCDENDVTLEASLTDDLEADSLDAVELIMAVEDAFDIEISDEKASAMKTVKDIVDYVEANA</sequence>
<name>A0A3G9JQ80_9FIRM</name>
<evidence type="ECO:0000313" key="12">
    <source>
        <dbReference type="Proteomes" id="UP000268059"/>
    </source>
</evidence>
<dbReference type="KEGG" id="ebm:SG0102_01430"/>
<dbReference type="Gene3D" id="1.10.1200.10">
    <property type="entry name" value="ACP-like"/>
    <property type="match status" value="1"/>
</dbReference>
<dbReference type="InterPro" id="IPR003231">
    <property type="entry name" value="ACP"/>
</dbReference>
<evidence type="ECO:0000256" key="5">
    <source>
        <dbReference type="ARBA" id="ARBA00023098"/>
    </source>
</evidence>
<dbReference type="GO" id="GO:0016020">
    <property type="term" value="C:membrane"/>
    <property type="evidence" value="ECO:0007669"/>
    <property type="project" value="GOC"/>
</dbReference>
<keyword evidence="7" id="KW-0963">Cytoplasm</keyword>